<dbReference type="InterPro" id="IPR029058">
    <property type="entry name" value="AB_hydrolase_fold"/>
</dbReference>
<dbReference type="SMART" id="SM00829">
    <property type="entry name" value="PKS_ER"/>
    <property type="match status" value="1"/>
</dbReference>
<dbReference type="PANTHER" id="PTHR37017">
    <property type="entry name" value="AB HYDROLASE-1 DOMAIN-CONTAINING PROTEIN-RELATED"/>
    <property type="match status" value="1"/>
</dbReference>
<keyword evidence="3" id="KW-1185">Reference proteome</keyword>
<comment type="caution">
    <text evidence="2">The sequence shown here is derived from an EMBL/GenBank/DDBJ whole genome shotgun (WGS) entry which is preliminary data.</text>
</comment>
<dbReference type="Gene3D" id="3.40.50.1820">
    <property type="entry name" value="alpha/beta hydrolase"/>
    <property type="match status" value="1"/>
</dbReference>
<dbReference type="PANTHER" id="PTHR37017:SF11">
    <property type="entry name" value="ESTERASE_LIPASE_THIOESTERASE DOMAIN-CONTAINING PROTEIN"/>
    <property type="match status" value="1"/>
</dbReference>
<sequence>MATHTIRKVVYSAYGGPSNVSVVTAQIPPPAKNEVQVDVIYSGFSGADIQMRLGTYPMQKAAPLTPGYCFVGRVSTNGDKSSKFGPGQLVGALSVYDAETQKINILEKYLIAIPDRVDLQQAVATFLDWNTAYGLVHRATNLVGKGQRVFIHSISGAVGYAIMTLCLLEGAEVYGTASERNHESLRQLGVTPFTYANKNWVSEMKQHGGAHVVYDPIGFEHYNDSWDILITDEPSRLVGFGGNMNILQGDDAKPRSQYVGMAKLLAKNGCLFTKRSTSFYYIDRDRATFMEDLQAVMNLLTDGKVEVPIKKVWDLENVREAHETWGLNAVLLITGAWHVPDHYYKLIHELESHGIRIIYERFPTNNNVVPPNKTIQDDIDFIKDLISKEVAAGTHLTVIAHSWGGMLASAALADFVVSPESKEGGVTDIIFIAAFLPSENDSLAGLFGGKLPPALVPQSDGTLVPTDPVHLFYHDLPEEEAQWAKNTMVAHGTDVQYAPINCQKEAWRVIPLTYIICEEDRGLLSFLQEGMIEKVEEQGSLFRSTGCLLLIALF</sequence>
<dbReference type="InterPro" id="IPR052897">
    <property type="entry name" value="Sec-Metab_Biosynth_Hydrolase"/>
</dbReference>
<dbReference type="InterPro" id="IPR000073">
    <property type="entry name" value="AB_hydrolase_1"/>
</dbReference>
<protein>
    <submittedName>
        <fullName evidence="2">Indc11</fullName>
    </submittedName>
</protein>
<dbReference type="GO" id="GO:0016491">
    <property type="term" value="F:oxidoreductase activity"/>
    <property type="evidence" value="ECO:0007669"/>
    <property type="project" value="InterPro"/>
</dbReference>
<dbReference type="Proteomes" id="UP000574317">
    <property type="component" value="Unassembled WGS sequence"/>
</dbReference>
<dbReference type="Gene3D" id="3.90.180.10">
    <property type="entry name" value="Medium-chain alcohol dehydrogenases, catalytic domain"/>
    <property type="match status" value="1"/>
</dbReference>
<dbReference type="SUPFAM" id="SSF53474">
    <property type="entry name" value="alpha/beta-Hydrolases"/>
    <property type="match status" value="1"/>
</dbReference>
<dbReference type="AlphaFoldDB" id="A0A8H5J6F8"/>
<dbReference type="EMBL" id="JAAOAO010000294">
    <property type="protein sequence ID" value="KAF5549694.1"/>
    <property type="molecule type" value="Genomic_DNA"/>
</dbReference>
<dbReference type="InterPro" id="IPR013154">
    <property type="entry name" value="ADH-like_N"/>
</dbReference>
<evidence type="ECO:0000259" key="1">
    <source>
        <dbReference type="SMART" id="SM00829"/>
    </source>
</evidence>
<evidence type="ECO:0000313" key="3">
    <source>
        <dbReference type="Proteomes" id="UP000574317"/>
    </source>
</evidence>
<evidence type="ECO:0000313" key="2">
    <source>
        <dbReference type="EMBL" id="KAF5549694.1"/>
    </source>
</evidence>
<dbReference type="Pfam" id="PF08240">
    <property type="entry name" value="ADH_N"/>
    <property type="match status" value="1"/>
</dbReference>
<name>A0A8H5J6F8_9HYPO</name>
<dbReference type="CDD" id="cd08273">
    <property type="entry name" value="MDR8"/>
    <property type="match status" value="1"/>
</dbReference>
<dbReference type="InterPro" id="IPR036291">
    <property type="entry name" value="NAD(P)-bd_dom_sf"/>
</dbReference>
<organism evidence="2 3">
    <name type="scientific">Fusarium napiforme</name>
    <dbReference type="NCBI Taxonomy" id="42672"/>
    <lineage>
        <taxon>Eukaryota</taxon>
        <taxon>Fungi</taxon>
        <taxon>Dikarya</taxon>
        <taxon>Ascomycota</taxon>
        <taxon>Pezizomycotina</taxon>
        <taxon>Sordariomycetes</taxon>
        <taxon>Hypocreomycetidae</taxon>
        <taxon>Hypocreales</taxon>
        <taxon>Nectriaceae</taxon>
        <taxon>Fusarium</taxon>
        <taxon>Fusarium fujikuroi species complex</taxon>
    </lineage>
</organism>
<dbReference type="Pfam" id="PF12697">
    <property type="entry name" value="Abhydrolase_6"/>
    <property type="match status" value="1"/>
</dbReference>
<dbReference type="SUPFAM" id="SSF51735">
    <property type="entry name" value="NAD(P)-binding Rossmann-fold domains"/>
    <property type="match status" value="1"/>
</dbReference>
<dbReference type="Pfam" id="PF13602">
    <property type="entry name" value="ADH_zinc_N_2"/>
    <property type="match status" value="1"/>
</dbReference>
<dbReference type="Gene3D" id="3.40.50.720">
    <property type="entry name" value="NAD(P)-binding Rossmann-like Domain"/>
    <property type="match status" value="1"/>
</dbReference>
<proteinExistence type="predicted"/>
<dbReference type="SUPFAM" id="SSF50129">
    <property type="entry name" value="GroES-like"/>
    <property type="match status" value="1"/>
</dbReference>
<accession>A0A8H5J6F8</accession>
<dbReference type="InterPro" id="IPR020843">
    <property type="entry name" value="ER"/>
</dbReference>
<feature type="domain" description="Enoyl reductase (ER)" evidence="1">
    <location>
        <begin position="15"/>
        <end position="331"/>
    </location>
</feature>
<dbReference type="InterPro" id="IPR011032">
    <property type="entry name" value="GroES-like_sf"/>
</dbReference>
<gene>
    <name evidence="2" type="ORF">FNAPI_7946</name>
</gene>
<reference evidence="2 3" key="1">
    <citation type="submission" date="2020-05" db="EMBL/GenBank/DDBJ databases">
        <title>Identification and distribution of gene clusters putatively required for synthesis of sphingolipid metabolism inhibitors in phylogenetically diverse species of the filamentous fungus Fusarium.</title>
        <authorList>
            <person name="Kim H.-S."/>
            <person name="Busman M."/>
            <person name="Brown D.W."/>
            <person name="Divon H."/>
            <person name="Uhlig S."/>
            <person name="Proctor R.H."/>
        </authorList>
    </citation>
    <scope>NUCLEOTIDE SEQUENCE [LARGE SCALE GENOMIC DNA]</scope>
    <source>
        <strain evidence="2 3">NRRL 25196</strain>
    </source>
</reference>